<accession>A0ABW6VP71</accession>
<protein>
    <submittedName>
        <fullName evidence="3">SpoIIE family protein phosphatase</fullName>
    </submittedName>
</protein>
<dbReference type="Pfam" id="PF07228">
    <property type="entry name" value="SpoIIE"/>
    <property type="match status" value="1"/>
</dbReference>
<dbReference type="RefSeq" id="WP_156057325.1">
    <property type="nucleotide sequence ID" value="NZ_JBEZFX010000006.1"/>
</dbReference>
<gene>
    <name evidence="3" type="ORF">ACFY3B_03565</name>
</gene>
<proteinExistence type="predicted"/>
<dbReference type="Proteomes" id="UP001602287">
    <property type="component" value="Unassembled WGS sequence"/>
</dbReference>
<evidence type="ECO:0000256" key="1">
    <source>
        <dbReference type="SAM" id="MobiDB-lite"/>
    </source>
</evidence>
<sequence>MHGRSGHPADPTLLPLDPPPGAALVLYTDGLVQRRNELIDTDIERVADGVRSGPADALCDHVMATTAEEHRTTTSPCSSFAANHHPTRPLRQPTGRLQHPGGGL</sequence>
<name>A0ABW6VP71_9ACTN</name>
<dbReference type="GeneID" id="95370238"/>
<comment type="caution">
    <text evidence="3">The sequence shown here is derived from an EMBL/GenBank/DDBJ whole genome shotgun (WGS) entry which is preliminary data.</text>
</comment>
<keyword evidence="4" id="KW-1185">Reference proteome</keyword>
<evidence type="ECO:0000313" key="3">
    <source>
        <dbReference type="EMBL" id="MFF5198667.1"/>
    </source>
</evidence>
<dbReference type="Gene3D" id="3.60.40.10">
    <property type="entry name" value="PPM-type phosphatase domain"/>
    <property type="match status" value="1"/>
</dbReference>
<organism evidence="3 4">
    <name type="scientific">Micromonospora parva</name>
    <dbReference type="NCBI Taxonomy" id="1464048"/>
    <lineage>
        <taxon>Bacteria</taxon>
        <taxon>Bacillati</taxon>
        <taxon>Actinomycetota</taxon>
        <taxon>Actinomycetes</taxon>
        <taxon>Micromonosporales</taxon>
        <taxon>Micromonosporaceae</taxon>
        <taxon>Micromonospora</taxon>
    </lineage>
</organism>
<reference evidence="3 4" key="1">
    <citation type="submission" date="2024-10" db="EMBL/GenBank/DDBJ databases">
        <title>The Natural Products Discovery Center: Release of the First 8490 Sequenced Strains for Exploring Actinobacteria Biosynthetic Diversity.</title>
        <authorList>
            <person name="Kalkreuter E."/>
            <person name="Kautsar S.A."/>
            <person name="Yang D."/>
            <person name="Bader C.D."/>
            <person name="Teijaro C.N."/>
            <person name="Fluegel L."/>
            <person name="Davis C.M."/>
            <person name="Simpson J.R."/>
            <person name="Lauterbach L."/>
            <person name="Steele A.D."/>
            <person name="Gui C."/>
            <person name="Meng S."/>
            <person name="Li G."/>
            <person name="Viehrig K."/>
            <person name="Ye F."/>
            <person name="Su P."/>
            <person name="Kiefer A.F."/>
            <person name="Nichols A."/>
            <person name="Cepeda A.J."/>
            <person name="Yan W."/>
            <person name="Fan B."/>
            <person name="Jiang Y."/>
            <person name="Adhikari A."/>
            <person name="Zheng C.-J."/>
            <person name="Schuster L."/>
            <person name="Cowan T.M."/>
            <person name="Smanski M.J."/>
            <person name="Chevrette M.G."/>
            <person name="De Carvalho L.P.S."/>
            <person name="Shen B."/>
        </authorList>
    </citation>
    <scope>NUCLEOTIDE SEQUENCE [LARGE SCALE GENOMIC DNA]</scope>
    <source>
        <strain evidence="3 4">NPDC000140</strain>
    </source>
</reference>
<dbReference type="EMBL" id="JBIAZM010000001">
    <property type="protein sequence ID" value="MFF5198667.1"/>
    <property type="molecule type" value="Genomic_DNA"/>
</dbReference>
<feature type="domain" description="PPM-type phosphatase" evidence="2">
    <location>
        <begin position="18"/>
        <end position="68"/>
    </location>
</feature>
<evidence type="ECO:0000313" key="4">
    <source>
        <dbReference type="Proteomes" id="UP001602287"/>
    </source>
</evidence>
<dbReference type="InterPro" id="IPR036457">
    <property type="entry name" value="PPM-type-like_dom_sf"/>
</dbReference>
<evidence type="ECO:0000259" key="2">
    <source>
        <dbReference type="Pfam" id="PF07228"/>
    </source>
</evidence>
<feature type="region of interest" description="Disordered" evidence="1">
    <location>
        <begin position="70"/>
        <end position="104"/>
    </location>
</feature>
<dbReference type="InterPro" id="IPR001932">
    <property type="entry name" value="PPM-type_phosphatase-like_dom"/>
</dbReference>